<dbReference type="RefSeq" id="WP_282516507.1">
    <property type="nucleotide sequence ID" value="NZ_JASCIR010000037.1"/>
</dbReference>
<dbReference type="Proteomes" id="UP001224661">
    <property type="component" value="Unassembled WGS sequence"/>
</dbReference>
<comment type="caution">
    <text evidence="1">The sequence shown here is derived from an EMBL/GenBank/DDBJ whole genome shotgun (WGS) entry which is preliminary data.</text>
</comment>
<protein>
    <submittedName>
        <fullName evidence="1">Uncharacterized protein</fullName>
    </submittedName>
</protein>
<reference evidence="1 2" key="1">
    <citation type="submission" date="2023-05" db="EMBL/GenBank/DDBJ databases">
        <title>Draft genome sequence of Streptomyces sp. B-S-A8 isolated from a cave soil in Thailand.</title>
        <authorList>
            <person name="Chamroensaksri N."/>
            <person name="Muangham S."/>
        </authorList>
    </citation>
    <scope>NUCLEOTIDE SEQUENCE [LARGE SCALE GENOMIC DNA]</scope>
    <source>
        <strain evidence="1 2">B-S-A8</strain>
    </source>
</reference>
<organism evidence="1 2">
    <name type="scientific">Streptomyces solicavernae</name>
    <dbReference type="NCBI Taxonomy" id="3043614"/>
    <lineage>
        <taxon>Bacteria</taxon>
        <taxon>Bacillati</taxon>
        <taxon>Actinomycetota</taxon>
        <taxon>Actinomycetes</taxon>
        <taxon>Kitasatosporales</taxon>
        <taxon>Streptomycetaceae</taxon>
        <taxon>Streptomyces</taxon>
    </lineage>
</organism>
<sequence length="87" mass="9596">MALRFFGIDPHTGDKQSPTVWVDEDNLELVFQGWEPGEELAAECAAFEVLGHAKGIPEGEAVVRIPARMIDMVREACNALEGRSDVR</sequence>
<gene>
    <name evidence="1" type="ORF">QIS99_28115</name>
</gene>
<dbReference type="EMBL" id="JASCIR010000037">
    <property type="protein sequence ID" value="MDI3390028.1"/>
    <property type="molecule type" value="Genomic_DNA"/>
</dbReference>
<proteinExistence type="predicted"/>
<keyword evidence="2" id="KW-1185">Reference proteome</keyword>
<evidence type="ECO:0000313" key="1">
    <source>
        <dbReference type="EMBL" id="MDI3390028.1"/>
    </source>
</evidence>
<accession>A0ABT6S021</accession>
<evidence type="ECO:0000313" key="2">
    <source>
        <dbReference type="Proteomes" id="UP001224661"/>
    </source>
</evidence>
<name>A0ABT6S021_9ACTN</name>